<evidence type="ECO:0000313" key="3">
    <source>
        <dbReference type="Proteomes" id="UP000054018"/>
    </source>
</evidence>
<dbReference type="HOGENOM" id="CLU_2360556_0_0_1"/>
<feature type="compositionally biased region" description="Polar residues" evidence="1">
    <location>
        <begin position="1"/>
        <end position="10"/>
    </location>
</feature>
<dbReference type="Proteomes" id="UP000054018">
    <property type="component" value="Unassembled WGS sequence"/>
</dbReference>
<protein>
    <submittedName>
        <fullName evidence="2">Uncharacterized protein</fullName>
    </submittedName>
</protein>
<gene>
    <name evidence="2" type="ORF">PISMIDRAFT_673661</name>
</gene>
<name>A0A0C9YUE3_9AGAM</name>
<keyword evidence="3" id="KW-1185">Reference proteome</keyword>
<reference evidence="2 3" key="1">
    <citation type="submission" date="2014-04" db="EMBL/GenBank/DDBJ databases">
        <authorList>
            <consortium name="DOE Joint Genome Institute"/>
            <person name="Kuo A."/>
            <person name="Kohler A."/>
            <person name="Costa M.D."/>
            <person name="Nagy L.G."/>
            <person name="Floudas D."/>
            <person name="Copeland A."/>
            <person name="Barry K.W."/>
            <person name="Cichocki N."/>
            <person name="Veneault-Fourrey C."/>
            <person name="LaButti K."/>
            <person name="Lindquist E.A."/>
            <person name="Lipzen A."/>
            <person name="Lundell T."/>
            <person name="Morin E."/>
            <person name="Murat C."/>
            <person name="Sun H."/>
            <person name="Tunlid A."/>
            <person name="Henrissat B."/>
            <person name="Grigoriev I.V."/>
            <person name="Hibbett D.S."/>
            <person name="Martin F."/>
            <person name="Nordberg H.P."/>
            <person name="Cantor M.N."/>
            <person name="Hua S.X."/>
        </authorList>
    </citation>
    <scope>NUCLEOTIDE SEQUENCE [LARGE SCALE GENOMIC DNA]</scope>
    <source>
        <strain evidence="2 3">441</strain>
    </source>
</reference>
<organism evidence="2 3">
    <name type="scientific">Pisolithus microcarpus 441</name>
    <dbReference type="NCBI Taxonomy" id="765257"/>
    <lineage>
        <taxon>Eukaryota</taxon>
        <taxon>Fungi</taxon>
        <taxon>Dikarya</taxon>
        <taxon>Basidiomycota</taxon>
        <taxon>Agaricomycotina</taxon>
        <taxon>Agaricomycetes</taxon>
        <taxon>Agaricomycetidae</taxon>
        <taxon>Boletales</taxon>
        <taxon>Sclerodermatineae</taxon>
        <taxon>Pisolithaceae</taxon>
        <taxon>Pisolithus</taxon>
    </lineage>
</organism>
<dbReference type="EMBL" id="KN833692">
    <property type="protein sequence ID" value="KIK28595.1"/>
    <property type="molecule type" value="Genomic_DNA"/>
</dbReference>
<proteinExistence type="predicted"/>
<dbReference type="AlphaFoldDB" id="A0A0C9YUE3"/>
<accession>A0A0C9YUE3</accession>
<reference evidence="3" key="2">
    <citation type="submission" date="2015-01" db="EMBL/GenBank/DDBJ databases">
        <title>Evolutionary Origins and Diversification of the Mycorrhizal Mutualists.</title>
        <authorList>
            <consortium name="DOE Joint Genome Institute"/>
            <consortium name="Mycorrhizal Genomics Consortium"/>
            <person name="Kohler A."/>
            <person name="Kuo A."/>
            <person name="Nagy L.G."/>
            <person name="Floudas D."/>
            <person name="Copeland A."/>
            <person name="Barry K.W."/>
            <person name="Cichocki N."/>
            <person name="Veneault-Fourrey C."/>
            <person name="LaButti K."/>
            <person name="Lindquist E.A."/>
            <person name="Lipzen A."/>
            <person name="Lundell T."/>
            <person name="Morin E."/>
            <person name="Murat C."/>
            <person name="Riley R."/>
            <person name="Ohm R."/>
            <person name="Sun H."/>
            <person name="Tunlid A."/>
            <person name="Henrissat B."/>
            <person name="Grigoriev I.V."/>
            <person name="Hibbett D.S."/>
            <person name="Martin F."/>
        </authorList>
    </citation>
    <scope>NUCLEOTIDE SEQUENCE [LARGE SCALE GENOMIC DNA]</scope>
    <source>
        <strain evidence="3">441</strain>
    </source>
</reference>
<evidence type="ECO:0000313" key="2">
    <source>
        <dbReference type="EMBL" id="KIK28595.1"/>
    </source>
</evidence>
<evidence type="ECO:0000256" key="1">
    <source>
        <dbReference type="SAM" id="MobiDB-lite"/>
    </source>
</evidence>
<feature type="region of interest" description="Disordered" evidence="1">
    <location>
        <begin position="1"/>
        <end position="22"/>
    </location>
</feature>
<sequence>MPAQGHQTTAPPGHIPYQAGASHGPRFTASSQYDVACQGILLTCVVQTSCACVTVAGKKKVRCKGPKFDHDQYAGANNSQPIDLVRWGGICSSGKG</sequence>